<reference evidence="1 2" key="1">
    <citation type="journal article" date="2016" name="Stand. Genomic Sci.">
        <title>Complete genome sequence and genomic characterization of Microcystis panniformis FACHB 1757 by third-generation sequencing.</title>
        <authorList>
            <person name="Zhang J.Y."/>
            <person name="Guan R."/>
            <person name="Zhang H.J."/>
            <person name="Li H."/>
            <person name="Xiao P."/>
            <person name="Yu G.L."/>
            <person name="Du L."/>
            <person name="Cao D.M."/>
            <person name="Zhu B.C."/>
            <person name="Li R.H."/>
            <person name="Lu Z.H."/>
        </authorList>
    </citation>
    <scope>NUCLEOTIDE SEQUENCE [LARGE SCALE GENOMIC DNA]</scope>
    <source>
        <strain evidence="1 2">FACHB-1757</strain>
    </source>
</reference>
<dbReference type="EMBL" id="CP011339">
    <property type="protein sequence ID" value="AKV70940.1"/>
    <property type="molecule type" value="Genomic_DNA"/>
</dbReference>
<accession>A0A0K1SA63</accession>
<dbReference type="Proteomes" id="UP000068167">
    <property type="component" value="Chromosome"/>
</dbReference>
<sequence>MMQPSTLKAIIDNQFLITGFSITTSGLIRSKIAFFRG</sequence>
<name>A0A0K1SA63_9CHRO</name>
<evidence type="ECO:0000313" key="2">
    <source>
        <dbReference type="Proteomes" id="UP000068167"/>
    </source>
</evidence>
<organism evidence="1 2">
    <name type="scientific">Microcystis panniformis FACHB-1757</name>
    <dbReference type="NCBI Taxonomy" id="1638788"/>
    <lineage>
        <taxon>Bacteria</taxon>
        <taxon>Bacillati</taxon>
        <taxon>Cyanobacteriota</taxon>
        <taxon>Cyanophyceae</taxon>
        <taxon>Oscillatoriophycideae</taxon>
        <taxon>Chroococcales</taxon>
        <taxon>Microcystaceae</taxon>
        <taxon>Microcystis</taxon>
    </lineage>
</organism>
<dbReference type="AlphaFoldDB" id="A0A0K1SA63"/>
<dbReference type="KEGG" id="mpk:VL20_6177"/>
<proteinExistence type="predicted"/>
<protein>
    <submittedName>
        <fullName evidence="1">Uncharacterized protein</fullName>
    </submittedName>
</protein>
<dbReference type="PATRIC" id="fig|1638788.3.peg.6209"/>
<gene>
    <name evidence="1" type="ORF">VL20_6177</name>
</gene>
<evidence type="ECO:0000313" key="1">
    <source>
        <dbReference type="EMBL" id="AKV70940.1"/>
    </source>
</evidence>
<keyword evidence="2" id="KW-1185">Reference proteome</keyword>